<reference evidence="5" key="1">
    <citation type="submission" date="2022-11" db="UniProtKB">
        <authorList>
            <consortium name="WormBaseParasite"/>
        </authorList>
    </citation>
    <scope>IDENTIFICATION</scope>
</reference>
<evidence type="ECO:0000259" key="3">
    <source>
        <dbReference type="PROSITE" id="PS50001"/>
    </source>
</evidence>
<dbReference type="WBParaSite" id="ACRNAN_scaffold1437.g8457.t1">
    <property type="protein sequence ID" value="ACRNAN_scaffold1437.g8457.t1"/>
    <property type="gene ID" value="ACRNAN_scaffold1437.g8457"/>
</dbReference>
<dbReference type="InterPro" id="IPR036860">
    <property type="entry name" value="SH2_dom_sf"/>
</dbReference>
<keyword evidence="1" id="KW-0727">SH2 domain</keyword>
<dbReference type="PROSITE" id="PS50001">
    <property type="entry name" value="SH2"/>
    <property type="match status" value="1"/>
</dbReference>
<dbReference type="CDD" id="cd00173">
    <property type="entry name" value="SH2"/>
    <property type="match status" value="1"/>
</dbReference>
<dbReference type="PANTHER" id="PTHR15832:SF2">
    <property type="entry name" value="SH2 DOMAIN-CONTAINING PROTEIN"/>
    <property type="match status" value="1"/>
</dbReference>
<evidence type="ECO:0000256" key="2">
    <source>
        <dbReference type="SAM" id="MobiDB-lite"/>
    </source>
</evidence>
<dbReference type="SUPFAM" id="SSF55550">
    <property type="entry name" value="SH2 domain"/>
    <property type="match status" value="1"/>
</dbReference>
<protein>
    <submittedName>
        <fullName evidence="5">SH2 domain-containing protein</fullName>
    </submittedName>
</protein>
<organism evidence="4 5">
    <name type="scientific">Acrobeloides nanus</name>
    <dbReference type="NCBI Taxonomy" id="290746"/>
    <lineage>
        <taxon>Eukaryota</taxon>
        <taxon>Metazoa</taxon>
        <taxon>Ecdysozoa</taxon>
        <taxon>Nematoda</taxon>
        <taxon>Chromadorea</taxon>
        <taxon>Rhabditida</taxon>
        <taxon>Tylenchina</taxon>
        <taxon>Cephalobomorpha</taxon>
        <taxon>Cephaloboidea</taxon>
        <taxon>Cephalobidae</taxon>
        <taxon>Acrobeloides</taxon>
    </lineage>
</organism>
<dbReference type="Pfam" id="PF00017">
    <property type="entry name" value="SH2"/>
    <property type="match status" value="1"/>
</dbReference>
<feature type="region of interest" description="Disordered" evidence="2">
    <location>
        <begin position="354"/>
        <end position="384"/>
    </location>
</feature>
<dbReference type="PANTHER" id="PTHR15832">
    <property type="entry name" value="SHC (SRC HOMOLOGY DOMAIN C-TERMINAL) ADAPTOR HOMOLOG"/>
    <property type="match status" value="1"/>
</dbReference>
<dbReference type="AlphaFoldDB" id="A0A914CUY2"/>
<dbReference type="Proteomes" id="UP000887540">
    <property type="component" value="Unplaced"/>
</dbReference>
<dbReference type="SMART" id="SM00252">
    <property type="entry name" value="SH2"/>
    <property type="match status" value="1"/>
</dbReference>
<dbReference type="InterPro" id="IPR000980">
    <property type="entry name" value="SH2"/>
</dbReference>
<proteinExistence type="predicted"/>
<evidence type="ECO:0000313" key="4">
    <source>
        <dbReference type="Proteomes" id="UP000887540"/>
    </source>
</evidence>
<feature type="compositionally biased region" description="Basic and acidic residues" evidence="2">
    <location>
        <begin position="361"/>
        <end position="378"/>
    </location>
</feature>
<sequence>MPFPPNPKTLRANEGLTPLRTSTPKNHHTDSRSMANDEITPNMIPLTPGRKRRSFLEALSNKARIPLLDANKKSCRQMSNTTIFQKLFGNGNSNTPRDSSTPSRFVPEASSTPKAATVGQSFLLSAQQFEKLTPVGSAPRFGEERRRKRPVSAVFGQAMYKLSHSSTTGDIGKGKKHPTIPEFPEPMPQPPVILKDCSNEKDPTEKEQSTTVKTTRKPIEPKLEFDEKLQESIYSIGEYMDEQLQELAYFCRNPRKEEVMNHLLSMPEGAFVLRYSESRKRCLALSVRVPKSHGSGSGISHYLIVWNEKGFRIKGSKRYFQTIPMMITHHTVISEQLPCRLVFIELDSSIIKHPNSSQNGAERRAKHDKVIRSQEDSKTSVNVSASSTEINRTVVKMARRSSSFMIAQR</sequence>
<feature type="domain" description="SH2" evidence="3">
    <location>
        <begin position="249"/>
        <end position="345"/>
    </location>
</feature>
<name>A0A914CUY2_9BILA</name>
<keyword evidence="4" id="KW-1185">Reference proteome</keyword>
<evidence type="ECO:0000256" key="1">
    <source>
        <dbReference type="PROSITE-ProRule" id="PRU00191"/>
    </source>
</evidence>
<dbReference type="Gene3D" id="3.30.505.10">
    <property type="entry name" value="SH2 domain"/>
    <property type="match status" value="1"/>
</dbReference>
<accession>A0A914CUY2</accession>
<evidence type="ECO:0000313" key="5">
    <source>
        <dbReference type="WBParaSite" id="ACRNAN_scaffold1437.g8457.t1"/>
    </source>
</evidence>
<feature type="region of interest" description="Disordered" evidence="2">
    <location>
        <begin position="1"/>
        <end position="48"/>
    </location>
</feature>
<feature type="region of interest" description="Disordered" evidence="2">
    <location>
        <begin position="87"/>
        <end position="112"/>
    </location>
</feature>